<sequence length="321" mass="35461">MRSLLFALLATLCFCASAQDAWKPFPYDQSAFDYSGDKLRQAWPQLTRGFGTDYPYPDEAWVLKMAKLHPQILGAPIIASQAQGTPEELASAYAAKLQDAWRSMFRGDFAQAKEQGMALGFGGQIPAMFSQVIYAMFLEADQDEKHRLLEQVIELTDEAGELIKLDIVAQFGRTYAKARLGEELPIPVSLKRGYSSQIPDELDAMLSKKPLQPYALTLYGGYQAGVIRKVGSMLGGLTYGVSAEKMEAYFARAFAVSDDLPIGHYEYANALTYVYGDDQASKALQHLQQAASFTPISAMESLEIAQAKQLLAGFKERFANN</sequence>
<proteinExistence type="predicted"/>
<evidence type="ECO:0000313" key="2">
    <source>
        <dbReference type="EMBL" id="SNS24893.1"/>
    </source>
</evidence>
<evidence type="ECO:0000313" key="3">
    <source>
        <dbReference type="Proteomes" id="UP000242915"/>
    </source>
</evidence>
<name>A0A239CZX3_9PSED</name>
<feature type="signal peptide" evidence="1">
    <location>
        <begin position="1"/>
        <end position="18"/>
    </location>
</feature>
<reference evidence="3" key="1">
    <citation type="submission" date="2017-06" db="EMBL/GenBank/DDBJ databases">
        <authorList>
            <person name="Varghese N."/>
            <person name="Submissions S."/>
        </authorList>
    </citation>
    <scope>NUCLEOTIDE SEQUENCE [LARGE SCALE GENOMIC DNA]</scope>
    <source>
        <strain evidence="3">CIP 108523</strain>
    </source>
</reference>
<dbReference type="RefSeq" id="WP_089359606.1">
    <property type="nucleotide sequence ID" value="NZ_FZOG01000002.1"/>
</dbReference>
<protein>
    <submittedName>
        <fullName evidence="2">Uncharacterized protein</fullName>
    </submittedName>
</protein>
<gene>
    <name evidence="2" type="ORF">SAMN05216255_1962</name>
</gene>
<keyword evidence="3" id="KW-1185">Reference proteome</keyword>
<accession>A0A239CZX3</accession>
<evidence type="ECO:0000256" key="1">
    <source>
        <dbReference type="SAM" id="SignalP"/>
    </source>
</evidence>
<dbReference type="Proteomes" id="UP000242915">
    <property type="component" value="Unassembled WGS sequence"/>
</dbReference>
<keyword evidence="1" id="KW-0732">Signal</keyword>
<feature type="chain" id="PRO_5013348649" evidence="1">
    <location>
        <begin position="19"/>
        <end position="321"/>
    </location>
</feature>
<organism evidence="2 3">
    <name type="scientific">Pseudomonas segetis</name>
    <dbReference type="NCBI Taxonomy" id="298908"/>
    <lineage>
        <taxon>Bacteria</taxon>
        <taxon>Pseudomonadati</taxon>
        <taxon>Pseudomonadota</taxon>
        <taxon>Gammaproteobacteria</taxon>
        <taxon>Pseudomonadales</taxon>
        <taxon>Pseudomonadaceae</taxon>
        <taxon>Pseudomonas</taxon>
    </lineage>
</organism>
<dbReference type="AlphaFoldDB" id="A0A239CZX3"/>
<dbReference type="EMBL" id="FZOG01000002">
    <property type="protein sequence ID" value="SNS24893.1"/>
    <property type="molecule type" value="Genomic_DNA"/>
</dbReference>